<name>A0A1V2I9P9_9ACTN</name>
<dbReference type="Proteomes" id="UP000188929">
    <property type="component" value="Unassembled WGS sequence"/>
</dbReference>
<dbReference type="EMBL" id="MOMC01000043">
    <property type="protein sequence ID" value="ONH28023.1"/>
    <property type="molecule type" value="Genomic_DNA"/>
</dbReference>
<dbReference type="PANTHER" id="PTHR47708:SF2">
    <property type="entry name" value="SI:CH73-132F6.5"/>
    <property type="match status" value="1"/>
</dbReference>
<evidence type="ECO:0000259" key="1">
    <source>
        <dbReference type="Pfam" id="PF23544"/>
    </source>
</evidence>
<evidence type="ECO:0000313" key="2">
    <source>
        <dbReference type="EMBL" id="ONH28023.1"/>
    </source>
</evidence>
<dbReference type="InterPro" id="IPR056362">
    <property type="entry name" value="AtuA-like_ferredoxin_dom"/>
</dbReference>
<feature type="domain" description="AtuA-like ferredoxin-fold" evidence="1">
    <location>
        <begin position="1"/>
        <end position="98"/>
    </location>
</feature>
<evidence type="ECO:0000313" key="3">
    <source>
        <dbReference type="Proteomes" id="UP000188929"/>
    </source>
</evidence>
<comment type="caution">
    <text evidence="2">The sequence shown here is derived from an EMBL/GenBank/DDBJ whole genome shotgun (WGS) entry which is preliminary data.</text>
</comment>
<proteinExistence type="predicted"/>
<dbReference type="Pfam" id="PF23544">
    <property type="entry name" value="AtuA_ferredoxin"/>
    <property type="match status" value="1"/>
</dbReference>
<accession>A0A1V2I9P9</accession>
<dbReference type="STRING" id="1834516.BL253_20685"/>
<dbReference type="AlphaFoldDB" id="A0A1V2I9P9"/>
<dbReference type="RefSeq" id="WP_076818895.1">
    <property type="nucleotide sequence ID" value="NZ_MOMC01000043.1"/>
</dbReference>
<keyword evidence="3" id="KW-1185">Reference proteome</keyword>
<dbReference type="PANTHER" id="PTHR47708">
    <property type="match status" value="1"/>
</dbReference>
<organism evidence="2 3">
    <name type="scientific">Pseudofrankia asymbiotica</name>
    <dbReference type="NCBI Taxonomy" id="1834516"/>
    <lineage>
        <taxon>Bacteria</taxon>
        <taxon>Bacillati</taxon>
        <taxon>Actinomycetota</taxon>
        <taxon>Actinomycetes</taxon>
        <taxon>Frankiales</taxon>
        <taxon>Frankiaceae</taxon>
        <taxon>Pseudofrankia</taxon>
    </lineage>
</organism>
<sequence>MKLRDIAYARQGDKTDVANICVFPHDEADWPALRERLTAEVVATKFAPLIHGTVTRYEFPVLHGLNFVMTAALAGGMSRSLRVDGTGKSYASLMLDIDL</sequence>
<gene>
    <name evidence="2" type="ORF">BL253_20685</name>
</gene>
<dbReference type="OrthoDB" id="21390at2"/>
<reference evidence="3" key="1">
    <citation type="submission" date="2016-10" db="EMBL/GenBank/DDBJ databases">
        <title>Frankia sp. NRRL B-16386 Genome sequencing.</title>
        <authorList>
            <person name="Ghodhbane-Gtari F."/>
            <person name="Swanson E."/>
            <person name="Gueddou A."/>
            <person name="Hezbri K."/>
            <person name="Ktari K."/>
            <person name="Nouioui I."/>
            <person name="Morris K."/>
            <person name="Simpson S."/>
            <person name="Abebe-Akele F."/>
            <person name="Thomas K."/>
            <person name="Gtari M."/>
            <person name="Tisa L.S."/>
        </authorList>
    </citation>
    <scope>NUCLEOTIDE SEQUENCE [LARGE SCALE GENOMIC DNA]</scope>
    <source>
        <strain evidence="3">NRRL B-16386</strain>
    </source>
</reference>
<protein>
    <recommendedName>
        <fullName evidence="1">AtuA-like ferredoxin-fold domain-containing protein</fullName>
    </recommendedName>
</protein>